<sequence>MKAIICETVGSVDDLKVGELPAPEAAPDEVIIDVHAAALNFPDVLMAEGKYQYRGEPPFAPGMECAGVISKVGAGVTGLSVGDRVAAHPMIGCFAEQVPAPADWVFPIPDEMDWETAAGFPVIYGTIRHALVDRGRLQAGETLLVLGAAGGTGLAAIEGGKALGARVIAAASSDEKLALCKAHGADVLINYSQGPELRQQVKDATDGKGADVIFDSVGGDFSHQAIRSINWGGRMLVIGFAAGDIAQLPANHILIKQIELVGVAYQGFARRFPEKCRENMAKMFGWWREGRLKPHVGGVWSLDDGVDALRAMRDRKAQGKLIIRVRED</sequence>
<dbReference type="InterPro" id="IPR051397">
    <property type="entry name" value="Zn-ADH-like_protein"/>
</dbReference>
<dbReference type="CDD" id="cd08241">
    <property type="entry name" value="QOR1"/>
    <property type="match status" value="1"/>
</dbReference>
<dbReference type="PANTHER" id="PTHR43677:SF4">
    <property type="entry name" value="QUINONE OXIDOREDUCTASE-LIKE PROTEIN 2"/>
    <property type="match status" value="1"/>
</dbReference>
<dbReference type="InterPro" id="IPR013154">
    <property type="entry name" value="ADH-like_N"/>
</dbReference>
<dbReference type="Gene3D" id="3.40.50.720">
    <property type="entry name" value="NAD(P)-binding Rossmann-like Domain"/>
    <property type="match status" value="1"/>
</dbReference>
<dbReference type="SUPFAM" id="SSF50129">
    <property type="entry name" value="GroES-like"/>
    <property type="match status" value="1"/>
</dbReference>
<keyword evidence="3" id="KW-1185">Reference proteome</keyword>
<dbReference type="InterPro" id="IPR011032">
    <property type="entry name" value="GroES-like_sf"/>
</dbReference>
<dbReference type="Proteomes" id="UP000229498">
    <property type="component" value="Unassembled WGS sequence"/>
</dbReference>
<protein>
    <submittedName>
        <fullName evidence="2">NADPH:quinone oxidoreductase</fullName>
    </submittedName>
</protein>
<accession>A0A2M9G4K1</accession>
<reference evidence="2 3" key="1">
    <citation type="submission" date="2017-11" db="EMBL/GenBank/DDBJ databases">
        <title>Draft genome sequence of Rhizobiales bacterium SY3-13.</title>
        <authorList>
            <person name="Sun C."/>
        </authorList>
    </citation>
    <scope>NUCLEOTIDE SEQUENCE [LARGE SCALE GENOMIC DNA]</scope>
    <source>
        <strain evidence="2 3">SY3-13</strain>
    </source>
</reference>
<dbReference type="Pfam" id="PF00107">
    <property type="entry name" value="ADH_zinc_N"/>
    <property type="match status" value="1"/>
</dbReference>
<proteinExistence type="predicted"/>
<dbReference type="SUPFAM" id="SSF51735">
    <property type="entry name" value="NAD(P)-binding Rossmann-fold domains"/>
    <property type="match status" value="1"/>
</dbReference>
<dbReference type="OrthoDB" id="4190732at2"/>
<dbReference type="GO" id="GO:0016491">
    <property type="term" value="F:oxidoreductase activity"/>
    <property type="evidence" value="ECO:0007669"/>
    <property type="project" value="InterPro"/>
</dbReference>
<dbReference type="SMART" id="SM00829">
    <property type="entry name" value="PKS_ER"/>
    <property type="match status" value="1"/>
</dbReference>
<dbReference type="Pfam" id="PF08240">
    <property type="entry name" value="ADH_N"/>
    <property type="match status" value="1"/>
</dbReference>
<dbReference type="InterPro" id="IPR020843">
    <property type="entry name" value="ER"/>
</dbReference>
<evidence type="ECO:0000259" key="1">
    <source>
        <dbReference type="SMART" id="SM00829"/>
    </source>
</evidence>
<evidence type="ECO:0000313" key="2">
    <source>
        <dbReference type="EMBL" id="PJK30649.1"/>
    </source>
</evidence>
<name>A0A2M9G4K1_9PROT</name>
<gene>
    <name evidence="2" type="ORF">CVT23_05720</name>
</gene>
<dbReference type="EMBL" id="PHIG01000024">
    <property type="protein sequence ID" value="PJK30649.1"/>
    <property type="molecule type" value="Genomic_DNA"/>
</dbReference>
<organism evidence="2 3">
    <name type="scientific">Minwuia thermotolerans</name>
    <dbReference type="NCBI Taxonomy" id="2056226"/>
    <lineage>
        <taxon>Bacteria</taxon>
        <taxon>Pseudomonadati</taxon>
        <taxon>Pseudomonadota</taxon>
        <taxon>Alphaproteobacteria</taxon>
        <taxon>Minwuiales</taxon>
        <taxon>Minwuiaceae</taxon>
        <taxon>Minwuia</taxon>
    </lineage>
</organism>
<dbReference type="RefSeq" id="WP_109794909.1">
    <property type="nucleotide sequence ID" value="NZ_PHIG01000024.1"/>
</dbReference>
<dbReference type="InterPro" id="IPR036291">
    <property type="entry name" value="NAD(P)-bd_dom_sf"/>
</dbReference>
<dbReference type="PANTHER" id="PTHR43677">
    <property type="entry name" value="SHORT-CHAIN DEHYDROGENASE/REDUCTASE"/>
    <property type="match status" value="1"/>
</dbReference>
<dbReference type="AlphaFoldDB" id="A0A2M9G4K1"/>
<feature type="domain" description="Enoyl reductase (ER)" evidence="1">
    <location>
        <begin position="10"/>
        <end position="323"/>
    </location>
</feature>
<dbReference type="InterPro" id="IPR013149">
    <property type="entry name" value="ADH-like_C"/>
</dbReference>
<dbReference type="Gene3D" id="3.90.180.10">
    <property type="entry name" value="Medium-chain alcohol dehydrogenases, catalytic domain"/>
    <property type="match status" value="1"/>
</dbReference>
<comment type="caution">
    <text evidence="2">The sequence shown here is derived from an EMBL/GenBank/DDBJ whole genome shotgun (WGS) entry which is preliminary data.</text>
</comment>
<evidence type="ECO:0000313" key="3">
    <source>
        <dbReference type="Proteomes" id="UP000229498"/>
    </source>
</evidence>